<accession>A0A5C2IBW3</accession>
<evidence type="ECO:0000313" key="2">
    <source>
        <dbReference type="Proteomes" id="UP000324240"/>
    </source>
</evidence>
<name>A0A5C2IBW3_9CAUD</name>
<dbReference type="EMBL" id="MN172529">
    <property type="protein sequence ID" value="QEP53093.2"/>
    <property type="molecule type" value="Genomic_DNA"/>
</dbReference>
<evidence type="ECO:0000313" key="1">
    <source>
        <dbReference type="EMBL" id="QEP53093.2"/>
    </source>
</evidence>
<dbReference type="Proteomes" id="UP000324240">
    <property type="component" value="Genome"/>
</dbReference>
<organism evidence="1 2">
    <name type="scientific">Listeria phage LP-039</name>
    <dbReference type="NCBI Taxonomy" id="2590050"/>
    <lineage>
        <taxon>Viruses</taxon>
        <taxon>Duplodnaviria</taxon>
        <taxon>Heunggongvirae</taxon>
        <taxon>Uroviricota</taxon>
        <taxon>Caudoviricetes</taxon>
        <taxon>Herelleviridae</taxon>
        <taxon>Jasinskavirinae</taxon>
        <taxon>Pecentumvirus</taxon>
        <taxon>Pecentumvirus LP048</taxon>
    </lineage>
</organism>
<reference evidence="1 2" key="1">
    <citation type="submission" date="2019-07" db="EMBL/GenBank/DDBJ databases">
        <authorList>
            <person name="Hudson L.K."/>
            <person name="Peters T.L."/>
            <person name="Song Y."/>
            <person name="Denes T.G."/>
        </authorList>
    </citation>
    <scope>NUCLEOTIDE SEQUENCE [LARGE SCALE GENOMIC DNA]</scope>
</reference>
<protein>
    <recommendedName>
        <fullName evidence="3">RNA polymerase</fullName>
    </recommendedName>
</protein>
<evidence type="ECO:0008006" key="3">
    <source>
        <dbReference type="Google" id="ProtNLM"/>
    </source>
</evidence>
<sequence length="201" mass="23866">MWGIMKEFNVLPTDERFRALTEEQINFIYYNKERDYKEAERASRGVSMESEFEDYNSDDWWEASHEDFQAIQEGHDEDDIAQQVENMTSIEDQKRLRDRFQSHEEYEEFIRNGGKDTRQEMIDEHINNKLKELFADAEELNKQGLSKWGEVSEMTTIQEAVADELEELTSDSVKEAISMFEDDEVQVIPGQDEDEDDYFEI</sequence>
<proteinExistence type="predicted"/>
<gene>
    <name evidence="1" type="ORF">FK485_0093</name>
</gene>